<reference evidence="13" key="1">
    <citation type="journal article" date="2019" name="Int. J. Syst. Evol. Microbiol.">
        <title>The Global Catalogue of Microorganisms (GCM) 10K type strain sequencing project: providing services to taxonomists for standard genome sequencing and annotation.</title>
        <authorList>
            <consortium name="The Broad Institute Genomics Platform"/>
            <consortium name="The Broad Institute Genome Sequencing Center for Infectious Disease"/>
            <person name="Wu L."/>
            <person name="Ma J."/>
        </authorList>
    </citation>
    <scope>NUCLEOTIDE SEQUENCE [LARGE SCALE GENOMIC DNA]</scope>
    <source>
        <strain evidence="13">JCM 9933</strain>
    </source>
</reference>
<dbReference type="InterPro" id="IPR003856">
    <property type="entry name" value="LPS_length_determ_N"/>
</dbReference>
<dbReference type="InterPro" id="IPR005702">
    <property type="entry name" value="Wzc-like_C"/>
</dbReference>
<evidence type="ECO:0000256" key="10">
    <source>
        <dbReference type="SAM" id="Phobius"/>
    </source>
</evidence>
<feature type="domain" description="Polysaccharide chain length determinant N-terminal" evidence="11">
    <location>
        <begin position="69"/>
        <end position="154"/>
    </location>
</feature>
<evidence type="ECO:0000256" key="4">
    <source>
        <dbReference type="ARBA" id="ARBA00022741"/>
    </source>
</evidence>
<dbReference type="EMBL" id="BAAAFZ010000107">
    <property type="protein sequence ID" value="GAA0606136.1"/>
    <property type="molecule type" value="Genomic_DNA"/>
</dbReference>
<evidence type="ECO:0000256" key="7">
    <source>
        <dbReference type="ARBA" id="ARBA00023136"/>
    </source>
</evidence>
<comment type="caution">
    <text evidence="12">The sequence shown here is derived from an EMBL/GenBank/DDBJ whole genome shotgun (WGS) entry which is preliminary data.</text>
</comment>
<evidence type="ECO:0000256" key="1">
    <source>
        <dbReference type="ARBA" id="ARBA00004651"/>
    </source>
</evidence>
<dbReference type="SUPFAM" id="SSF52540">
    <property type="entry name" value="P-loop containing nucleoside triphosphate hydrolases"/>
    <property type="match status" value="1"/>
</dbReference>
<comment type="subcellular location">
    <subcellularLocation>
        <location evidence="1">Cell membrane</location>
        <topology evidence="1">Multi-pass membrane protein</topology>
    </subcellularLocation>
</comment>
<evidence type="ECO:0000256" key="9">
    <source>
        <dbReference type="SAM" id="MobiDB-lite"/>
    </source>
</evidence>
<proteinExistence type="predicted"/>
<evidence type="ECO:0000256" key="3">
    <source>
        <dbReference type="ARBA" id="ARBA00022692"/>
    </source>
</evidence>
<dbReference type="PANTHER" id="PTHR32309:SF13">
    <property type="entry name" value="FERRIC ENTEROBACTIN TRANSPORT PROTEIN FEPE"/>
    <property type="match status" value="1"/>
</dbReference>
<gene>
    <name evidence="12" type="ORF">GCM10009416_49280</name>
</gene>
<dbReference type="Pfam" id="PF02706">
    <property type="entry name" value="Wzz"/>
    <property type="match status" value="1"/>
</dbReference>
<dbReference type="InterPro" id="IPR050445">
    <property type="entry name" value="Bact_polysacc_biosynth/exp"/>
</dbReference>
<keyword evidence="3 10" id="KW-0812">Transmembrane</keyword>
<dbReference type="Proteomes" id="UP001501588">
    <property type="component" value="Unassembled WGS sequence"/>
</dbReference>
<evidence type="ECO:0000256" key="8">
    <source>
        <dbReference type="SAM" id="Coils"/>
    </source>
</evidence>
<evidence type="ECO:0000313" key="12">
    <source>
        <dbReference type="EMBL" id="GAA0606136.1"/>
    </source>
</evidence>
<dbReference type="CDD" id="cd05387">
    <property type="entry name" value="BY-kinase"/>
    <property type="match status" value="1"/>
</dbReference>
<keyword evidence="8" id="KW-0175">Coiled coil</keyword>
<accession>A0ABP3RAC8</accession>
<evidence type="ECO:0000313" key="13">
    <source>
        <dbReference type="Proteomes" id="UP001501588"/>
    </source>
</evidence>
<evidence type="ECO:0000256" key="5">
    <source>
        <dbReference type="ARBA" id="ARBA00022840"/>
    </source>
</evidence>
<dbReference type="PANTHER" id="PTHR32309">
    <property type="entry name" value="TYROSINE-PROTEIN KINASE"/>
    <property type="match status" value="1"/>
</dbReference>
<evidence type="ECO:0000259" key="11">
    <source>
        <dbReference type="Pfam" id="PF02706"/>
    </source>
</evidence>
<evidence type="ECO:0000256" key="2">
    <source>
        <dbReference type="ARBA" id="ARBA00022475"/>
    </source>
</evidence>
<keyword evidence="6 10" id="KW-1133">Transmembrane helix</keyword>
<sequence>MRPVQSSGRRRARSSPDAVRNGGAEAGRMNTYKGESPMGTRTLVEHRDMPERVIHGTAAVDQEHRVPQEIWAAIRRRKWLIAGVFLLTFASATAVAFSLPPSFRASSTILLEARRVTPVKQEDTAANPPLSAEAVADELQVLQSRDLLEQLVQRLDLLQEPEFNRTLRPSRLIALANWGAEFADSWAPAAVAGALRDLALLLTERRDAEFSGTALDITVESLQRALQIRPIARSRAIQIGATAPTAEMAAAIANALADLYISSRTAQREAELRDVSNWVHSQLGQLRAQADASARAVVDFRVSHGLVRGIGRDDRNADLVLQDISDVASQLTAVRARQAEQKARLRQAEANMAAGNFDAFADVLNSRTIQTLRGQEAQVAGRSSELAARFGPGHPSFAAAAAELTDIRRRLSLEAGRILQGFRSDVRITEENEAALAQQLERLRAEVGRMNILEVRMQELQREADADRMLTESFLARARQISAEVGFREASARLVSRASLPRRPYSPNLLLLLPLSFIGSLGAAGLVALLRESASKGLRSFDELERRLGLVPLGMLPLRRRSSGSAGDVFFNEAVAGFCAHLVRRPGGTRPQSVLITSTLPGEGKSTTARCLAAEAGARGMRVVLVEADLRRPMVGRDGIVPRGLSDVLRGHAALDEVLRHVPERGHWVLPSGARPSNPTQLLTSEEMDRVLRRLEQTYDLVLVDSAPILVGGDVAALTRSVAETILLVRWGRTGWRAVAAALRRVAVAGGAVTGVVMTMVDTRKNAQYHHGEAVLYSPQLQRYYEPRR</sequence>
<feature type="transmembrane region" description="Helical" evidence="10">
    <location>
        <begin position="79"/>
        <end position="99"/>
    </location>
</feature>
<dbReference type="Gene3D" id="3.40.50.300">
    <property type="entry name" value="P-loop containing nucleotide triphosphate hydrolases"/>
    <property type="match status" value="1"/>
</dbReference>
<keyword evidence="13" id="KW-1185">Reference proteome</keyword>
<keyword evidence="7 10" id="KW-0472">Membrane</keyword>
<evidence type="ECO:0000256" key="6">
    <source>
        <dbReference type="ARBA" id="ARBA00022989"/>
    </source>
</evidence>
<keyword evidence="4" id="KW-0547">Nucleotide-binding</keyword>
<protein>
    <submittedName>
        <fullName evidence="12">Polysaccharide biosynthesis tyrosine autokinase</fullName>
    </submittedName>
</protein>
<name>A0ABP3RAC8_9PROT</name>
<feature type="coiled-coil region" evidence="8">
    <location>
        <begin position="426"/>
        <end position="470"/>
    </location>
</feature>
<feature type="region of interest" description="Disordered" evidence="9">
    <location>
        <begin position="1"/>
        <end position="38"/>
    </location>
</feature>
<keyword evidence="2" id="KW-1003">Cell membrane</keyword>
<dbReference type="InterPro" id="IPR027417">
    <property type="entry name" value="P-loop_NTPase"/>
</dbReference>
<keyword evidence="5" id="KW-0067">ATP-binding</keyword>
<organism evidence="12 13">
    <name type="scientific">Craurococcus roseus</name>
    <dbReference type="NCBI Taxonomy" id="77585"/>
    <lineage>
        <taxon>Bacteria</taxon>
        <taxon>Pseudomonadati</taxon>
        <taxon>Pseudomonadota</taxon>
        <taxon>Alphaproteobacteria</taxon>
        <taxon>Acetobacterales</taxon>
        <taxon>Acetobacteraceae</taxon>
        <taxon>Craurococcus</taxon>
    </lineage>
</organism>